<evidence type="ECO:0000256" key="1">
    <source>
        <dbReference type="ARBA" id="ARBA00006499"/>
    </source>
</evidence>
<comment type="similarity">
    <text evidence="1">Belongs to the AB hydrolase superfamily. AB hydrolase 2 family.</text>
</comment>
<evidence type="ECO:0000313" key="4">
    <source>
        <dbReference type="EMBL" id="KUG53396.1"/>
    </source>
</evidence>
<dbReference type="PANTHER" id="PTHR10655">
    <property type="entry name" value="LYSOPHOSPHOLIPASE-RELATED"/>
    <property type="match status" value="1"/>
</dbReference>
<dbReference type="InterPro" id="IPR050565">
    <property type="entry name" value="LYPA1-2/EST-like"/>
</dbReference>
<dbReference type="Proteomes" id="UP000054837">
    <property type="component" value="Unassembled WGS sequence"/>
</dbReference>
<dbReference type="InterPro" id="IPR003140">
    <property type="entry name" value="PLipase/COase/thioEstase"/>
</dbReference>
<feature type="domain" description="Phospholipase/carboxylesterase/thioesterase" evidence="3">
    <location>
        <begin position="70"/>
        <end position="206"/>
    </location>
</feature>
<dbReference type="OrthoDB" id="9801763at2"/>
<dbReference type="Gene3D" id="3.40.50.1820">
    <property type="entry name" value="alpha/beta hydrolase"/>
    <property type="match status" value="1"/>
</dbReference>
<dbReference type="GO" id="GO:0016787">
    <property type="term" value="F:hydrolase activity"/>
    <property type="evidence" value="ECO:0007669"/>
    <property type="project" value="UniProtKB-KW"/>
</dbReference>
<gene>
    <name evidence="4" type="ORF">AVL62_00935</name>
</gene>
<evidence type="ECO:0000313" key="5">
    <source>
        <dbReference type="Proteomes" id="UP000054837"/>
    </source>
</evidence>
<evidence type="ECO:0000256" key="2">
    <source>
        <dbReference type="ARBA" id="ARBA00022801"/>
    </source>
</evidence>
<organism evidence="4 5">
    <name type="scientific">Serinicoccus chungangensis</name>
    <dbReference type="NCBI Taxonomy" id="767452"/>
    <lineage>
        <taxon>Bacteria</taxon>
        <taxon>Bacillati</taxon>
        <taxon>Actinomycetota</taxon>
        <taxon>Actinomycetes</taxon>
        <taxon>Micrococcales</taxon>
        <taxon>Ornithinimicrobiaceae</taxon>
        <taxon>Serinicoccus</taxon>
    </lineage>
</organism>
<dbReference type="PANTHER" id="PTHR10655:SF17">
    <property type="entry name" value="LYSOPHOSPHOLIPASE-LIKE PROTEIN 1"/>
    <property type="match status" value="1"/>
</dbReference>
<keyword evidence="2" id="KW-0378">Hydrolase</keyword>
<dbReference type="Pfam" id="PF02230">
    <property type="entry name" value="Abhydrolase_2"/>
    <property type="match status" value="1"/>
</dbReference>
<keyword evidence="5" id="KW-1185">Reference proteome</keyword>
<reference evidence="4 5" key="1">
    <citation type="submission" date="2015-12" db="EMBL/GenBank/DDBJ databases">
        <title>Serinicoccus chungangenesis strain CD08_5 genome sequencing and assembly.</title>
        <authorList>
            <person name="Chander A.M."/>
            <person name="Kaur G."/>
            <person name="Nair G.R."/>
            <person name="Dhawan D.K."/>
            <person name="Kochhar R.K."/>
            <person name="Mayilraj S."/>
            <person name="Bhadada S.K."/>
        </authorList>
    </citation>
    <scope>NUCLEOTIDE SEQUENCE [LARGE SCALE GENOMIC DNA]</scope>
    <source>
        <strain evidence="4 5">CD08_5</strain>
    </source>
</reference>
<protein>
    <recommendedName>
        <fullName evidence="3">Phospholipase/carboxylesterase/thioesterase domain-containing protein</fullName>
    </recommendedName>
</protein>
<dbReference type="InterPro" id="IPR029058">
    <property type="entry name" value="AB_hydrolase_fold"/>
</dbReference>
<comment type="caution">
    <text evidence="4">The sequence shown here is derived from an EMBL/GenBank/DDBJ whole genome shotgun (WGS) entry which is preliminary data.</text>
</comment>
<sequence>MTSSAAPARPQGGENPHLAAGAECWGEEDAPVAVLAVHGRTQSPADMRALAERLDVEGLRWLAPAAAGQSWYPYGFMEERPDDDPWLAWSLDAVDEHVGRLAEAGWPPERVVLLGFSQGACLLAHWALLHPRRYAGLVVLTGGYVGTEREEVSFAGDFNGTPALLAGCEADPWVPRNRMAQTEDRLRGMGAHLTSLVEPGTEHEVSATASELTARLLRHTVSATGRG</sequence>
<accession>A0A0W8I577</accession>
<dbReference type="STRING" id="767452.AVL62_00935"/>
<evidence type="ECO:0000259" key="3">
    <source>
        <dbReference type="Pfam" id="PF02230"/>
    </source>
</evidence>
<dbReference type="RefSeq" id="WP_058891404.1">
    <property type="nucleotide sequence ID" value="NZ_LQBL01000028.1"/>
</dbReference>
<proteinExistence type="inferred from homology"/>
<dbReference type="EMBL" id="LQBL01000028">
    <property type="protein sequence ID" value="KUG53396.1"/>
    <property type="molecule type" value="Genomic_DNA"/>
</dbReference>
<dbReference type="AlphaFoldDB" id="A0A0W8I577"/>
<name>A0A0W8I577_9MICO</name>
<dbReference type="SUPFAM" id="SSF53474">
    <property type="entry name" value="alpha/beta-Hydrolases"/>
    <property type="match status" value="1"/>
</dbReference>